<dbReference type="Gene3D" id="2.60.40.10">
    <property type="entry name" value="Immunoglobulins"/>
    <property type="match status" value="2"/>
</dbReference>
<evidence type="ECO:0000313" key="7">
    <source>
        <dbReference type="Proteomes" id="UP000504606"/>
    </source>
</evidence>
<dbReference type="GO" id="GO:0016020">
    <property type="term" value="C:membrane"/>
    <property type="evidence" value="ECO:0007669"/>
    <property type="project" value="UniProtKB-SubCell"/>
</dbReference>
<evidence type="ECO:0000313" key="8">
    <source>
        <dbReference type="RefSeq" id="XP_052127074.1"/>
    </source>
</evidence>
<feature type="domain" description="Ig-like" evidence="6">
    <location>
        <begin position="25"/>
        <end position="135"/>
    </location>
</feature>
<keyword evidence="2" id="KW-0812">Transmembrane</keyword>
<dbReference type="PROSITE" id="PS50835">
    <property type="entry name" value="IG_LIKE"/>
    <property type="match status" value="2"/>
</dbReference>
<dbReference type="RefSeq" id="XP_052127074.1">
    <property type="nucleotide sequence ID" value="XM_052271114.1"/>
</dbReference>
<evidence type="ECO:0000259" key="6">
    <source>
        <dbReference type="PROSITE" id="PS50835"/>
    </source>
</evidence>
<dbReference type="KEGG" id="foc:113204279"/>
<dbReference type="InterPro" id="IPR013783">
    <property type="entry name" value="Ig-like_fold"/>
</dbReference>
<dbReference type="Proteomes" id="UP000504606">
    <property type="component" value="Unplaced"/>
</dbReference>
<dbReference type="SUPFAM" id="SSF48726">
    <property type="entry name" value="Immunoglobulin"/>
    <property type="match status" value="2"/>
</dbReference>
<dbReference type="PANTHER" id="PTHR21261">
    <property type="entry name" value="BEAT PROTEIN"/>
    <property type="match status" value="1"/>
</dbReference>
<dbReference type="SMART" id="SM00409">
    <property type="entry name" value="IG"/>
    <property type="match status" value="1"/>
</dbReference>
<dbReference type="InterPro" id="IPR007110">
    <property type="entry name" value="Ig-like_dom"/>
</dbReference>
<dbReference type="OrthoDB" id="6415662at2759"/>
<name>A0A9C6UBC3_FRAOC</name>
<dbReference type="AlphaFoldDB" id="A0A9C6UBC3"/>
<dbReference type="Pfam" id="PF08205">
    <property type="entry name" value="C2-set_2"/>
    <property type="match status" value="1"/>
</dbReference>
<dbReference type="InterPro" id="IPR013162">
    <property type="entry name" value="CD80_C2-set"/>
</dbReference>
<evidence type="ECO:0000256" key="1">
    <source>
        <dbReference type="ARBA" id="ARBA00004167"/>
    </source>
</evidence>
<dbReference type="InterPro" id="IPR036179">
    <property type="entry name" value="Ig-like_dom_sf"/>
</dbReference>
<dbReference type="InterPro" id="IPR013106">
    <property type="entry name" value="Ig_V-set"/>
</dbReference>
<evidence type="ECO:0000256" key="4">
    <source>
        <dbReference type="ARBA" id="ARBA00023136"/>
    </source>
</evidence>
<feature type="domain" description="Ig-like" evidence="6">
    <location>
        <begin position="138"/>
        <end position="240"/>
    </location>
</feature>
<comment type="subcellular location">
    <subcellularLocation>
        <location evidence="1">Membrane</location>
        <topology evidence="1">Single-pass membrane protein</topology>
    </subcellularLocation>
</comment>
<dbReference type="PANTHER" id="PTHR21261:SF14">
    <property type="entry name" value="BEATEN PATH IV, ISOFORM B"/>
    <property type="match status" value="1"/>
</dbReference>
<dbReference type="FunFam" id="2.60.40.10:FF:000437">
    <property type="entry name" value="Beat-IIIc, isoform A"/>
    <property type="match status" value="1"/>
</dbReference>
<evidence type="ECO:0000256" key="2">
    <source>
        <dbReference type="ARBA" id="ARBA00022692"/>
    </source>
</evidence>
<dbReference type="Pfam" id="PF07686">
    <property type="entry name" value="V-set"/>
    <property type="match status" value="1"/>
</dbReference>
<keyword evidence="7" id="KW-1185">Reference proteome</keyword>
<keyword evidence="4" id="KW-0472">Membrane</keyword>
<reference evidence="8" key="1">
    <citation type="journal article" date="2018" name="Proc. Natl. Acad. Sci. U.S.A.">
        <title>Phylogenomics and the evolution of hemipteroid insects.</title>
        <authorList>
            <person name="Johnson K.P."/>
            <person name="Dietrich C.H."/>
            <person name="Friedrich F."/>
            <person name="Beutel R.G."/>
            <person name="Wipfler B."/>
            <person name="Peters R.S."/>
            <person name="Allen J.M."/>
            <person name="Petersen M."/>
            <person name="Donath A."/>
            <person name="Walden K.K."/>
            <person name="Kozlov A.M."/>
            <person name="Podsiadlowski L."/>
            <person name="Mayer C."/>
            <person name="Meusemann K."/>
            <person name="Vasilikopoulos A."/>
            <person name="Waterhouse R.M."/>
            <person name="Cameron S.L."/>
            <person name="Weirauch C."/>
            <person name="Swanson D.R."/>
            <person name="Percy D.M."/>
            <person name="Hardy N.B."/>
            <person name="Terry I."/>
            <person name="Liu S."/>
            <person name="Zhou X."/>
            <person name="Misof B."/>
            <person name="Robertson H.M."/>
            <person name="Yoshizawa K."/>
        </authorList>
    </citation>
    <scope>NUCLEOTIDE SEQUENCE</scope>
    <source>
        <tissue evidence="8">Whole organism</tissue>
    </source>
</reference>
<proteinExistence type="predicted"/>
<keyword evidence="3" id="KW-1133">Transmembrane helix</keyword>
<reference evidence="8" key="2">
    <citation type="submission" date="2025-08" db="UniProtKB">
        <authorList>
            <consortium name="RefSeq"/>
        </authorList>
    </citation>
    <scope>IDENTIFICATION</scope>
    <source>
        <tissue evidence="8">Whole organism</tissue>
    </source>
</reference>
<keyword evidence="5" id="KW-1015">Disulfide bond</keyword>
<protein>
    <submittedName>
        <fullName evidence="8">Cell adhesion molecule 2-like</fullName>
    </submittedName>
</protein>
<accession>A0A9C6UBC3</accession>
<evidence type="ECO:0000256" key="3">
    <source>
        <dbReference type="ARBA" id="ARBA00022989"/>
    </source>
</evidence>
<dbReference type="InterPro" id="IPR003599">
    <property type="entry name" value="Ig_sub"/>
</dbReference>
<evidence type="ECO:0000256" key="5">
    <source>
        <dbReference type="ARBA" id="ARBA00023157"/>
    </source>
</evidence>
<gene>
    <name evidence="8" type="primary">LOC113204279</name>
</gene>
<sequence>MSEEHLYLYVHLLLAGVLSPHGVFPLSVRVKVPPFRQRGEDATLQCHFDLDAGELYSVQWYKDNEEFFRYKPRSEPQKHPYKDIVGVKVDNPRSNSRQVTLKQVSIRSSGVYRCEVSGEAPYFHSAHSEARMEVVYIPKDNPTISGPERQHQVGDNIALNCTSGKSHPASKLQWFINDQLVSDPAFLVEHPHQKHAHGLYTTVLGLRLVIRPQHFREGSMVLRCVATVSTELWRSHTEVVHDDEPPHNVRMLENREAFFELKGGGGPRLAPALPLLVLLALLLAT</sequence>
<dbReference type="GeneID" id="113204279"/>
<organism evidence="7 8">
    <name type="scientific">Frankliniella occidentalis</name>
    <name type="common">Western flower thrips</name>
    <name type="synonym">Euthrips occidentalis</name>
    <dbReference type="NCBI Taxonomy" id="133901"/>
    <lineage>
        <taxon>Eukaryota</taxon>
        <taxon>Metazoa</taxon>
        <taxon>Ecdysozoa</taxon>
        <taxon>Arthropoda</taxon>
        <taxon>Hexapoda</taxon>
        <taxon>Insecta</taxon>
        <taxon>Pterygota</taxon>
        <taxon>Neoptera</taxon>
        <taxon>Paraneoptera</taxon>
        <taxon>Thysanoptera</taxon>
        <taxon>Terebrantia</taxon>
        <taxon>Thripoidea</taxon>
        <taxon>Thripidae</taxon>
        <taxon>Frankliniella</taxon>
    </lineage>
</organism>